<protein>
    <submittedName>
        <fullName evidence="2">Uncharacterized protein</fullName>
    </submittedName>
</protein>
<feature type="compositionally biased region" description="Polar residues" evidence="1">
    <location>
        <begin position="33"/>
        <end position="42"/>
    </location>
</feature>
<dbReference type="AlphaFoldDB" id="A0A9J6A8Y5"/>
<dbReference type="EMBL" id="JACXVP010000002">
    <property type="protein sequence ID" value="KAG5620747.1"/>
    <property type="molecule type" value="Genomic_DNA"/>
</dbReference>
<dbReference type="Proteomes" id="UP000824120">
    <property type="component" value="Chromosome 2"/>
</dbReference>
<evidence type="ECO:0000313" key="2">
    <source>
        <dbReference type="EMBL" id="KAG5620747.1"/>
    </source>
</evidence>
<sequence>TKENTNRSLTTTTKISPTPDPDPDPNAFPPLAINSQIFNNNKGVPITRDKTPTPMSNRATRALWVFDPKTS</sequence>
<feature type="region of interest" description="Disordered" evidence="1">
    <location>
        <begin position="1"/>
        <end position="59"/>
    </location>
</feature>
<proteinExistence type="predicted"/>
<keyword evidence="3" id="KW-1185">Reference proteome</keyword>
<feature type="compositionally biased region" description="Pro residues" evidence="1">
    <location>
        <begin position="18"/>
        <end position="28"/>
    </location>
</feature>
<evidence type="ECO:0000256" key="1">
    <source>
        <dbReference type="SAM" id="MobiDB-lite"/>
    </source>
</evidence>
<organism evidence="2 3">
    <name type="scientific">Solanum commersonii</name>
    <name type="common">Commerson's wild potato</name>
    <name type="synonym">Commerson's nightshade</name>
    <dbReference type="NCBI Taxonomy" id="4109"/>
    <lineage>
        <taxon>Eukaryota</taxon>
        <taxon>Viridiplantae</taxon>
        <taxon>Streptophyta</taxon>
        <taxon>Embryophyta</taxon>
        <taxon>Tracheophyta</taxon>
        <taxon>Spermatophyta</taxon>
        <taxon>Magnoliopsida</taxon>
        <taxon>eudicotyledons</taxon>
        <taxon>Gunneridae</taxon>
        <taxon>Pentapetalae</taxon>
        <taxon>asterids</taxon>
        <taxon>lamiids</taxon>
        <taxon>Solanales</taxon>
        <taxon>Solanaceae</taxon>
        <taxon>Solanoideae</taxon>
        <taxon>Solaneae</taxon>
        <taxon>Solanum</taxon>
    </lineage>
</organism>
<gene>
    <name evidence="2" type="ORF">H5410_005965</name>
</gene>
<name>A0A9J6A8Y5_SOLCO</name>
<feature type="non-terminal residue" evidence="2">
    <location>
        <position position="1"/>
    </location>
</feature>
<reference evidence="2 3" key="1">
    <citation type="submission" date="2020-09" db="EMBL/GenBank/DDBJ databases">
        <title>De no assembly of potato wild relative species, Solanum commersonii.</title>
        <authorList>
            <person name="Cho K."/>
        </authorList>
    </citation>
    <scope>NUCLEOTIDE SEQUENCE [LARGE SCALE GENOMIC DNA]</scope>
    <source>
        <strain evidence="2">LZ3.2</strain>
        <tissue evidence="2">Leaf</tissue>
    </source>
</reference>
<comment type="caution">
    <text evidence="2">The sequence shown here is derived from an EMBL/GenBank/DDBJ whole genome shotgun (WGS) entry which is preliminary data.</text>
</comment>
<accession>A0A9J6A8Y5</accession>
<evidence type="ECO:0000313" key="3">
    <source>
        <dbReference type="Proteomes" id="UP000824120"/>
    </source>
</evidence>